<comment type="caution">
    <text evidence="6">The sequence shown here is derived from an EMBL/GenBank/DDBJ whole genome shotgun (WGS) entry which is preliminary data.</text>
</comment>
<dbReference type="Pfam" id="PF01753">
    <property type="entry name" value="zf-MYND"/>
    <property type="match status" value="1"/>
</dbReference>
<proteinExistence type="predicted"/>
<keyword evidence="3" id="KW-0862">Zinc</keyword>
<dbReference type="PANTHER" id="PTHR28069">
    <property type="entry name" value="GH20023P"/>
    <property type="match status" value="1"/>
</dbReference>
<keyword evidence="2 4" id="KW-0863">Zinc-finger</keyword>
<evidence type="ECO:0000313" key="7">
    <source>
        <dbReference type="Proteomes" id="UP001222325"/>
    </source>
</evidence>
<sequence>MDEPRLPPKAYIPVTHTQATNLVCSHCLRGSQDPLRLCSQCRRVGYCNEACQSKDWKEHKPLCQEFQKVNNYDKSQPCPSRRGLEHSLLLARYLRDEEIRWAIFTDASSDNPYGRFPIQLITYGKKCQVCFRTPFHEGNSSFAAFSEAHSATDCTEFRTVAAYEAVMIAYSLARPPGRALVIRTEESRTRYLQPSKLAGWADYHQLFPDFSWAAQMTALEFAAAHPDAAQAVKLLATESASMVMTLFRALEDVLPDLPTRSKLCIHIVAADSKELTSRGIMEELLHYLPQLKTLTLAYVGPAVYGTDPPNLACSDCQRTGRRRVAIRHAATYHEFARSPEYAANPPDLVAGFNTGMGEIDVAGWRNSLGVVLDSATPAVFTAYTAMEAKVDSAMLRGLGARFVKYPQKNTWSAPSTTIQERYRQPGAEHRSNNYRFIIQGRTSSDVLE</sequence>
<dbReference type="Proteomes" id="UP001222325">
    <property type="component" value="Unassembled WGS sequence"/>
</dbReference>
<reference evidence="6" key="1">
    <citation type="submission" date="2023-03" db="EMBL/GenBank/DDBJ databases">
        <title>Massive genome expansion in bonnet fungi (Mycena s.s.) driven by repeated elements and novel gene families across ecological guilds.</title>
        <authorList>
            <consortium name="Lawrence Berkeley National Laboratory"/>
            <person name="Harder C.B."/>
            <person name="Miyauchi S."/>
            <person name="Viragh M."/>
            <person name="Kuo A."/>
            <person name="Thoen E."/>
            <person name="Andreopoulos B."/>
            <person name="Lu D."/>
            <person name="Skrede I."/>
            <person name="Drula E."/>
            <person name="Henrissat B."/>
            <person name="Morin E."/>
            <person name="Kohler A."/>
            <person name="Barry K."/>
            <person name="LaButti K."/>
            <person name="Morin E."/>
            <person name="Salamov A."/>
            <person name="Lipzen A."/>
            <person name="Mereny Z."/>
            <person name="Hegedus B."/>
            <person name="Baldrian P."/>
            <person name="Stursova M."/>
            <person name="Weitz H."/>
            <person name="Taylor A."/>
            <person name="Grigoriev I.V."/>
            <person name="Nagy L.G."/>
            <person name="Martin F."/>
            <person name="Kauserud H."/>
        </authorList>
    </citation>
    <scope>NUCLEOTIDE SEQUENCE</scope>
    <source>
        <strain evidence="6">CBHHK173m</strain>
    </source>
</reference>
<dbReference type="PROSITE" id="PS50865">
    <property type="entry name" value="ZF_MYND_2"/>
    <property type="match status" value="1"/>
</dbReference>
<dbReference type="AlphaFoldDB" id="A0AAD6U6X2"/>
<dbReference type="Gene3D" id="6.10.140.2220">
    <property type="match status" value="1"/>
</dbReference>
<dbReference type="InterPro" id="IPR046824">
    <property type="entry name" value="Mss51-like_C"/>
</dbReference>
<evidence type="ECO:0000313" key="6">
    <source>
        <dbReference type="EMBL" id="KAJ7086482.1"/>
    </source>
</evidence>
<evidence type="ECO:0000256" key="4">
    <source>
        <dbReference type="PROSITE-ProRule" id="PRU00134"/>
    </source>
</evidence>
<dbReference type="GO" id="GO:0008270">
    <property type="term" value="F:zinc ion binding"/>
    <property type="evidence" value="ECO:0007669"/>
    <property type="project" value="UniProtKB-KW"/>
</dbReference>
<dbReference type="SUPFAM" id="SSF144232">
    <property type="entry name" value="HIT/MYND zinc finger-like"/>
    <property type="match status" value="1"/>
</dbReference>
<dbReference type="PROSITE" id="PS01360">
    <property type="entry name" value="ZF_MYND_1"/>
    <property type="match status" value="1"/>
</dbReference>
<keyword evidence="1" id="KW-0479">Metal-binding</keyword>
<dbReference type="Pfam" id="PF20179">
    <property type="entry name" value="MSS51_C"/>
    <property type="match status" value="1"/>
</dbReference>
<dbReference type="InterPro" id="IPR002893">
    <property type="entry name" value="Znf_MYND"/>
</dbReference>
<evidence type="ECO:0000256" key="3">
    <source>
        <dbReference type="ARBA" id="ARBA00022833"/>
    </source>
</evidence>
<dbReference type="EMBL" id="JARJCN010000031">
    <property type="protein sequence ID" value="KAJ7086482.1"/>
    <property type="molecule type" value="Genomic_DNA"/>
</dbReference>
<evidence type="ECO:0000256" key="2">
    <source>
        <dbReference type="ARBA" id="ARBA00022771"/>
    </source>
</evidence>
<feature type="domain" description="MYND-type" evidence="5">
    <location>
        <begin position="24"/>
        <end position="63"/>
    </location>
</feature>
<evidence type="ECO:0000256" key="1">
    <source>
        <dbReference type="ARBA" id="ARBA00022723"/>
    </source>
</evidence>
<evidence type="ECO:0000259" key="5">
    <source>
        <dbReference type="PROSITE" id="PS50865"/>
    </source>
</evidence>
<gene>
    <name evidence="6" type="ORF">B0H15DRAFT_1023101</name>
</gene>
<name>A0AAD6U6X2_9AGAR</name>
<protein>
    <recommendedName>
        <fullName evidence="5">MYND-type domain-containing protein</fullName>
    </recommendedName>
</protein>
<organism evidence="6 7">
    <name type="scientific">Mycena belliarum</name>
    <dbReference type="NCBI Taxonomy" id="1033014"/>
    <lineage>
        <taxon>Eukaryota</taxon>
        <taxon>Fungi</taxon>
        <taxon>Dikarya</taxon>
        <taxon>Basidiomycota</taxon>
        <taxon>Agaricomycotina</taxon>
        <taxon>Agaricomycetes</taxon>
        <taxon>Agaricomycetidae</taxon>
        <taxon>Agaricales</taxon>
        <taxon>Marasmiineae</taxon>
        <taxon>Mycenaceae</taxon>
        <taxon>Mycena</taxon>
    </lineage>
</organism>
<accession>A0AAD6U6X2</accession>
<keyword evidence="7" id="KW-1185">Reference proteome</keyword>